<name>A0ABX0ZA85_9ACTN</name>
<accession>A0ABX0ZA85</accession>
<feature type="transmembrane region" description="Helical" evidence="2">
    <location>
        <begin position="199"/>
        <end position="218"/>
    </location>
</feature>
<keyword evidence="2" id="KW-0472">Membrane</keyword>
<feature type="transmembrane region" description="Helical" evidence="2">
    <location>
        <begin position="252"/>
        <end position="272"/>
    </location>
</feature>
<gene>
    <name evidence="3" type="ORF">HCJ94_13660</name>
</gene>
<evidence type="ECO:0008006" key="5">
    <source>
        <dbReference type="Google" id="ProtNLM"/>
    </source>
</evidence>
<reference evidence="3 4" key="1">
    <citation type="submission" date="2020-03" db="EMBL/GenBank/DDBJ databases">
        <title>WGS of actinomycetes isolated from Thailand.</title>
        <authorList>
            <person name="Thawai C."/>
        </authorList>
    </citation>
    <scope>NUCLEOTIDE SEQUENCE [LARGE SCALE GENOMIC DNA]</scope>
    <source>
        <strain evidence="3 4">HSS6-12</strain>
    </source>
</reference>
<evidence type="ECO:0000313" key="4">
    <source>
        <dbReference type="Proteomes" id="UP000783871"/>
    </source>
</evidence>
<organism evidence="3 4">
    <name type="scientific">Micromonospora thermarum</name>
    <dbReference type="NCBI Taxonomy" id="2720024"/>
    <lineage>
        <taxon>Bacteria</taxon>
        <taxon>Bacillati</taxon>
        <taxon>Actinomycetota</taxon>
        <taxon>Actinomycetes</taxon>
        <taxon>Micromonosporales</taxon>
        <taxon>Micromonosporaceae</taxon>
        <taxon>Micromonospora</taxon>
    </lineage>
</organism>
<evidence type="ECO:0000313" key="3">
    <source>
        <dbReference type="EMBL" id="NJP33006.1"/>
    </source>
</evidence>
<keyword evidence="2" id="KW-0812">Transmembrane</keyword>
<proteinExistence type="predicted"/>
<dbReference type="Proteomes" id="UP000783871">
    <property type="component" value="Unassembled WGS sequence"/>
</dbReference>
<feature type="transmembrane region" description="Helical" evidence="2">
    <location>
        <begin position="102"/>
        <end position="118"/>
    </location>
</feature>
<evidence type="ECO:0000256" key="2">
    <source>
        <dbReference type="SAM" id="Phobius"/>
    </source>
</evidence>
<sequence length="557" mass="57091">MRDSRVVALATASAVVLGVTYLTLPPTGSDLAAQVARADFFAAHGTTPVDLRWYGGVNQFGYSLVSQPVMAVFGVRVTGVLALVAAAAVLAALLARTGVPRPLLGALVGVVTLAGNLVAGRVTYGLGVAFGLAALLALTLPGGPDRGPGGRTLGGRRGPLRLGLAALGALLASATSPVAGLFVGLAGAALLLSRRYADGLALGVAAALPLGVTALLFGDGGWMNISRTDTARAVVTSLLVAALVAYRPVRAGALLSAAGVLAAALAHTPVGLNATRLAAMFALPVLAAAARPPTWPRAIRPGRRPTTAPPTSEAAATGDRSATARGGRATAITLAVLLAAVCWWQPPVSPADLRSVTDPAARPAYFAPLRDFLAGQRLTGRVEIPPTRDYWEAASLGEVPLARGWLRQADIDRNPLFFTTVPGAAGTGVPLTPASYRYWLVDNAVQYVAVPDAPLSWVGRAEAELVTGGLPYLTPVWSGPHWRVWAVEGSRPVVGAPGELVRSDAASVTFRTAAAGTVPVRVRHNRWLTVTGGATLGRDGDWATVTVPGAGEYRLGS</sequence>
<dbReference type="EMBL" id="JAATEO010000012">
    <property type="protein sequence ID" value="NJP33006.1"/>
    <property type="molecule type" value="Genomic_DNA"/>
</dbReference>
<feature type="transmembrane region" description="Helical" evidence="2">
    <location>
        <begin position="164"/>
        <end position="193"/>
    </location>
</feature>
<keyword evidence="2" id="KW-1133">Transmembrane helix</keyword>
<evidence type="ECO:0000256" key="1">
    <source>
        <dbReference type="SAM" id="MobiDB-lite"/>
    </source>
</evidence>
<feature type="transmembrane region" description="Helical" evidence="2">
    <location>
        <begin position="73"/>
        <end position="95"/>
    </location>
</feature>
<protein>
    <recommendedName>
        <fullName evidence="5">Integral membrane protein</fullName>
    </recommendedName>
</protein>
<feature type="region of interest" description="Disordered" evidence="1">
    <location>
        <begin position="296"/>
        <end position="324"/>
    </location>
</feature>
<comment type="caution">
    <text evidence="3">The sequence shown here is derived from an EMBL/GenBank/DDBJ whole genome shotgun (WGS) entry which is preliminary data.</text>
</comment>
<dbReference type="RefSeq" id="WP_168001375.1">
    <property type="nucleotide sequence ID" value="NZ_JAATEO010000012.1"/>
</dbReference>
<keyword evidence="4" id="KW-1185">Reference proteome</keyword>
<feature type="transmembrane region" description="Helical" evidence="2">
    <location>
        <begin position="230"/>
        <end position="246"/>
    </location>
</feature>